<name>A0ACB9P2P9_9MYRT</name>
<organism evidence="1 2">
    <name type="scientific">Melastoma candidum</name>
    <dbReference type="NCBI Taxonomy" id="119954"/>
    <lineage>
        <taxon>Eukaryota</taxon>
        <taxon>Viridiplantae</taxon>
        <taxon>Streptophyta</taxon>
        <taxon>Embryophyta</taxon>
        <taxon>Tracheophyta</taxon>
        <taxon>Spermatophyta</taxon>
        <taxon>Magnoliopsida</taxon>
        <taxon>eudicotyledons</taxon>
        <taxon>Gunneridae</taxon>
        <taxon>Pentapetalae</taxon>
        <taxon>rosids</taxon>
        <taxon>malvids</taxon>
        <taxon>Myrtales</taxon>
        <taxon>Melastomataceae</taxon>
        <taxon>Melastomatoideae</taxon>
        <taxon>Melastomateae</taxon>
        <taxon>Melastoma</taxon>
    </lineage>
</organism>
<keyword evidence="2" id="KW-1185">Reference proteome</keyword>
<reference evidence="2" key="1">
    <citation type="journal article" date="2023" name="Front. Plant Sci.">
        <title>Chromosomal-level genome assembly of Melastoma candidum provides insights into trichome evolution.</title>
        <authorList>
            <person name="Zhong Y."/>
            <person name="Wu W."/>
            <person name="Sun C."/>
            <person name="Zou P."/>
            <person name="Liu Y."/>
            <person name="Dai S."/>
            <person name="Zhou R."/>
        </authorList>
    </citation>
    <scope>NUCLEOTIDE SEQUENCE [LARGE SCALE GENOMIC DNA]</scope>
</reference>
<dbReference type="EMBL" id="CM042886">
    <property type="protein sequence ID" value="KAI4343210.1"/>
    <property type="molecule type" value="Genomic_DNA"/>
</dbReference>
<accession>A0ACB9P2P9</accession>
<evidence type="ECO:0000313" key="2">
    <source>
        <dbReference type="Proteomes" id="UP001057402"/>
    </source>
</evidence>
<comment type="caution">
    <text evidence="1">The sequence shown here is derived from an EMBL/GenBank/DDBJ whole genome shotgun (WGS) entry which is preliminary data.</text>
</comment>
<sequence>MQTSQKQMSSSTIHGLYHQPTQETDTYFWSNYEVTGSNSSPDIGSQGINFSFQAYNDPVSTLESSSAASRFVQYDSPSGVSISSNRSPYSTQGSQSCVSDPQQSSDNPYGSPVSGCSVAYSGDELKNKLRELEISLLGPDADMGESCACCTKSGLQQYGQHNWSQMIEMIPSLDLGKVLLACAQSISEGDTPSAAGFMEVLDRMVSVSGDPIQRAGAYLLEGLRAKLELSGSLIYRKLKCTEPTSSELMSYMHVLYQICPYWKFAYTSANAVISEVMRYEPRIHLIDFQIAQGSQWMSFIQSVASRPGGPPCIRLTGVDDSQSAHARGGGLRIIGERLAKFADQCGVPFEFHDAAMCGSEVELGNLSLQPGEALAVNFPYVLHHMPDESVSIHNHRDRLLRLVKSLSPKVVTLVEQESNTNTSPFLQRFVETLDYYTAMFESIDAGQSKDNKQRILAEQNCVARDIVNMIACEGAERVERHELLRKWRLRLNMAGFRQYPLSPFVATAVREVLKEYSQKYRVEAREGALYLNWAARAMSTSSAWC</sequence>
<dbReference type="Proteomes" id="UP001057402">
    <property type="component" value="Chromosome 7"/>
</dbReference>
<evidence type="ECO:0000313" key="1">
    <source>
        <dbReference type="EMBL" id="KAI4343210.1"/>
    </source>
</evidence>
<gene>
    <name evidence="1" type="ORF">MLD38_027739</name>
</gene>
<protein>
    <submittedName>
        <fullName evidence="1">Uncharacterized protein</fullName>
    </submittedName>
</protein>
<proteinExistence type="predicted"/>